<dbReference type="InterPro" id="IPR015050">
    <property type="entry name" value="BofC_C"/>
</dbReference>
<keyword evidence="4" id="KW-1185">Reference proteome</keyword>
<dbReference type="Gene3D" id="3.30.70.1740">
    <property type="entry name" value="Bypass-of-forespore C, C-terminal domain"/>
    <property type="match status" value="1"/>
</dbReference>
<evidence type="ECO:0000313" key="3">
    <source>
        <dbReference type="EMBL" id="MDT8901002.1"/>
    </source>
</evidence>
<evidence type="ECO:0000313" key="4">
    <source>
        <dbReference type="Proteomes" id="UP001254848"/>
    </source>
</evidence>
<name>A0ABU3NW04_9FIRM</name>
<feature type="signal peptide" evidence="1">
    <location>
        <begin position="1"/>
        <end position="26"/>
    </location>
</feature>
<dbReference type="EMBL" id="JAUOZS010000001">
    <property type="protein sequence ID" value="MDT8901002.1"/>
    <property type="molecule type" value="Genomic_DNA"/>
</dbReference>
<sequence length="191" mass="21074">MSPLPPKVLRRILLVAGILAVGAAFAAAYTSGLLPGPGKEDRVRDTEVAKQDTKIKVAANTDFTQKITYLKCGDEETFHTKPADNLIGLTAAQIQKVYAGWTMEKFDTKEVVLSLKVDSYCREHANNMFIGVKDGYVAVYSGRPGPRAIIREVTKIPVRNLSADDIEELKRGMVVKSREELLRTLEGMHAQ</sequence>
<feature type="domain" description="Bypass of forespore C C-terminal" evidence="2">
    <location>
        <begin position="124"/>
        <end position="188"/>
    </location>
</feature>
<evidence type="ECO:0000256" key="1">
    <source>
        <dbReference type="SAM" id="SignalP"/>
    </source>
</evidence>
<feature type="chain" id="PRO_5047258710" evidence="1">
    <location>
        <begin position="27"/>
        <end position="191"/>
    </location>
</feature>
<protein>
    <submittedName>
        <fullName evidence="3">BofC C-terminal domain-containing protein</fullName>
    </submittedName>
</protein>
<dbReference type="Proteomes" id="UP001254848">
    <property type="component" value="Unassembled WGS sequence"/>
</dbReference>
<organism evidence="3 4">
    <name type="scientific">Anaeroselena agilis</name>
    <dbReference type="NCBI Taxonomy" id="3063788"/>
    <lineage>
        <taxon>Bacteria</taxon>
        <taxon>Bacillati</taxon>
        <taxon>Bacillota</taxon>
        <taxon>Negativicutes</taxon>
        <taxon>Acetonemataceae</taxon>
        <taxon>Anaeroselena</taxon>
    </lineage>
</organism>
<dbReference type="RefSeq" id="WP_413779531.1">
    <property type="nucleotide sequence ID" value="NZ_JAUOZS010000001.1"/>
</dbReference>
<accession>A0ABU3NW04</accession>
<dbReference type="Pfam" id="PF08955">
    <property type="entry name" value="BofC_C"/>
    <property type="match status" value="1"/>
</dbReference>
<evidence type="ECO:0000259" key="2">
    <source>
        <dbReference type="Pfam" id="PF08955"/>
    </source>
</evidence>
<comment type="caution">
    <text evidence="3">The sequence shown here is derived from an EMBL/GenBank/DDBJ whole genome shotgun (WGS) entry which is preliminary data.</text>
</comment>
<reference evidence="3 4" key="1">
    <citation type="submission" date="2023-07" db="EMBL/GenBank/DDBJ databases">
        <title>The novel representative of Negativicutes class, Anaeroselena agilis gen. nov. sp. nov.</title>
        <authorList>
            <person name="Prokofeva M.I."/>
            <person name="Elcheninov A.G."/>
            <person name="Klyukina A."/>
            <person name="Kublanov I.V."/>
            <person name="Frolov E.N."/>
            <person name="Podosokorskaya O.A."/>
        </authorList>
    </citation>
    <scope>NUCLEOTIDE SEQUENCE [LARGE SCALE GENOMIC DNA]</scope>
    <source>
        <strain evidence="3 4">4137-cl</strain>
    </source>
</reference>
<keyword evidence="1" id="KW-0732">Signal</keyword>
<gene>
    <name evidence="3" type="ORF">Q4T40_07120</name>
</gene>
<dbReference type="InterPro" id="IPR038117">
    <property type="entry name" value="BofC_C_sf"/>
</dbReference>
<proteinExistence type="predicted"/>